<keyword evidence="8" id="KW-0630">Potassium</keyword>
<dbReference type="GO" id="GO:0051260">
    <property type="term" value="P:protein homooligomerization"/>
    <property type="evidence" value="ECO:0007669"/>
    <property type="project" value="InterPro"/>
</dbReference>
<organism evidence="15 16">
    <name type="scientific">Muraenolepis orangiensis</name>
    <name type="common">Patagonian moray cod</name>
    <dbReference type="NCBI Taxonomy" id="630683"/>
    <lineage>
        <taxon>Eukaryota</taxon>
        <taxon>Metazoa</taxon>
        <taxon>Chordata</taxon>
        <taxon>Craniata</taxon>
        <taxon>Vertebrata</taxon>
        <taxon>Euteleostomi</taxon>
        <taxon>Actinopterygii</taxon>
        <taxon>Neopterygii</taxon>
        <taxon>Teleostei</taxon>
        <taxon>Neoteleostei</taxon>
        <taxon>Acanthomorphata</taxon>
        <taxon>Zeiogadaria</taxon>
        <taxon>Gadariae</taxon>
        <taxon>Gadiformes</taxon>
        <taxon>Muraenolepidoidei</taxon>
        <taxon>Muraenolepididae</taxon>
        <taxon>Muraenolepis</taxon>
    </lineage>
</organism>
<keyword evidence="11 13" id="KW-0472">Membrane</keyword>
<keyword evidence="12" id="KW-0407">Ion channel</keyword>
<dbReference type="PRINTS" id="PR00169">
    <property type="entry name" value="KCHANNEL"/>
</dbReference>
<keyword evidence="5 13" id="KW-0812">Transmembrane</keyword>
<dbReference type="SMART" id="SM00225">
    <property type="entry name" value="BTB"/>
    <property type="match status" value="1"/>
</dbReference>
<dbReference type="OrthoDB" id="296522at2759"/>
<reference evidence="15" key="1">
    <citation type="submission" date="2022-07" db="EMBL/GenBank/DDBJ databases">
        <title>Chromosome-level genome of Muraenolepis orangiensis.</title>
        <authorList>
            <person name="Kim J."/>
        </authorList>
    </citation>
    <scope>NUCLEOTIDE SEQUENCE</scope>
    <source>
        <strain evidence="15">KU_S4_2022</strain>
        <tissue evidence="15">Muscle</tissue>
    </source>
</reference>
<evidence type="ECO:0000256" key="3">
    <source>
        <dbReference type="ARBA" id="ARBA00022475"/>
    </source>
</evidence>
<dbReference type="PANTHER" id="PTHR11537">
    <property type="entry name" value="VOLTAGE-GATED POTASSIUM CHANNEL"/>
    <property type="match status" value="1"/>
</dbReference>
<accession>A0A9Q0DUL1</accession>
<keyword evidence="10" id="KW-0406">Ion transport</keyword>
<dbReference type="InterPro" id="IPR003131">
    <property type="entry name" value="T1-type_BTB"/>
</dbReference>
<dbReference type="SUPFAM" id="SSF54695">
    <property type="entry name" value="POZ domain"/>
    <property type="match status" value="1"/>
</dbReference>
<feature type="transmembrane region" description="Helical" evidence="13">
    <location>
        <begin position="374"/>
        <end position="395"/>
    </location>
</feature>
<dbReference type="GO" id="GO:0008076">
    <property type="term" value="C:voltage-gated potassium channel complex"/>
    <property type="evidence" value="ECO:0007669"/>
    <property type="project" value="InterPro"/>
</dbReference>
<dbReference type="PRINTS" id="PR01494">
    <property type="entry name" value="KV9CHANNEL"/>
</dbReference>
<dbReference type="InterPro" id="IPR027359">
    <property type="entry name" value="Volt_channel_dom_sf"/>
</dbReference>
<dbReference type="FunFam" id="1.10.287.70:FF:000005">
    <property type="entry name" value="potassium voltage-gated channel subfamily G member 1"/>
    <property type="match status" value="1"/>
</dbReference>
<dbReference type="CDD" id="cd18382">
    <property type="entry name" value="BTB_POZ_Kv6_KCNG"/>
    <property type="match status" value="1"/>
</dbReference>
<protein>
    <recommendedName>
        <fullName evidence="14">BTB domain-containing protein</fullName>
    </recommendedName>
</protein>
<evidence type="ECO:0000256" key="9">
    <source>
        <dbReference type="ARBA" id="ARBA00022989"/>
    </source>
</evidence>
<evidence type="ECO:0000256" key="8">
    <source>
        <dbReference type="ARBA" id="ARBA00022958"/>
    </source>
</evidence>
<evidence type="ECO:0000256" key="4">
    <source>
        <dbReference type="ARBA" id="ARBA00022538"/>
    </source>
</evidence>
<evidence type="ECO:0000256" key="5">
    <source>
        <dbReference type="ARBA" id="ARBA00022692"/>
    </source>
</evidence>
<dbReference type="Gene3D" id="1.20.120.350">
    <property type="entry name" value="Voltage-gated potassium channels. Chain C"/>
    <property type="match status" value="1"/>
</dbReference>
<dbReference type="Pfam" id="PF02214">
    <property type="entry name" value="BTB_2"/>
    <property type="match status" value="1"/>
</dbReference>
<evidence type="ECO:0000313" key="16">
    <source>
        <dbReference type="Proteomes" id="UP001148018"/>
    </source>
</evidence>
<dbReference type="Proteomes" id="UP001148018">
    <property type="component" value="Unassembled WGS sequence"/>
</dbReference>
<sequence>MTIISNANHDFSTYSISSDDSSLDRFFTEIPETETTKGVYFQRARLLRPPEAGRPVDPAGQALVNVGGNRYAFPWSTLERFPNSRLGRLRSCTSPEEIASLCDDYDAARREFFFDRNPTAFRVVLNFLAAGKLRLLRELCAVALHDELDYWGVSPGHMERCCRRRMLTRVEEVAEHQRKEEEWRRRRRALKKEPREAAEGYQRLIGALREVMESPHSGPAGKVFACLSIIMVTVTIVSLCIGTMPDLREEEAKGECSQKCQNLFVVESICVAWFTLEFVLRFLNAQSKLAFVRGPLNVIDAVAILPYYVTLAAEIRRDDPQQDVGGVGRVYLDKLGLILRLLRALRILYVMRLARHSLGLQTLGLTMQRSMREFGLLLLFVCVAVALFSPLVHLAESELAPLSATPTQQSFSSVPASYWWAIISMTTVGYGDMVPHSVPGQMVAFTSILSGILIMAFPATSIFHTFSRSYQELKQEYERLWKEERGAELGAQAEGYLSNIDFRPGHLITTTTSGEHVDDNITSGTIQQSTFPATAL</sequence>
<evidence type="ECO:0000313" key="15">
    <source>
        <dbReference type="EMBL" id="KAJ3593465.1"/>
    </source>
</evidence>
<dbReference type="EMBL" id="JANIIK010000112">
    <property type="protein sequence ID" value="KAJ3593465.1"/>
    <property type="molecule type" value="Genomic_DNA"/>
</dbReference>
<dbReference type="InterPro" id="IPR000210">
    <property type="entry name" value="BTB/POZ_dom"/>
</dbReference>
<comment type="caution">
    <text evidence="15">The sequence shown here is derived from an EMBL/GenBank/DDBJ whole genome shotgun (WGS) entry which is preliminary data.</text>
</comment>
<feature type="transmembrane region" description="Helical" evidence="13">
    <location>
        <begin position="442"/>
        <end position="466"/>
    </location>
</feature>
<dbReference type="SUPFAM" id="SSF81324">
    <property type="entry name" value="Voltage-gated potassium channels"/>
    <property type="match status" value="1"/>
</dbReference>
<name>A0A9Q0DUL1_9TELE</name>
<dbReference type="FunFam" id="3.30.710.10:FF:000019">
    <property type="entry name" value="Potassium voltage-gated channel, subfamily G, member 1"/>
    <property type="match status" value="1"/>
</dbReference>
<evidence type="ECO:0000259" key="14">
    <source>
        <dbReference type="SMART" id="SM00225"/>
    </source>
</evidence>
<gene>
    <name evidence="15" type="ORF">NHX12_005800</name>
</gene>
<dbReference type="InterPro" id="IPR028325">
    <property type="entry name" value="VG_K_chnl"/>
</dbReference>
<evidence type="ECO:0000256" key="10">
    <source>
        <dbReference type="ARBA" id="ARBA00023065"/>
    </source>
</evidence>
<evidence type="ECO:0000256" key="12">
    <source>
        <dbReference type="ARBA" id="ARBA00023303"/>
    </source>
</evidence>
<evidence type="ECO:0000256" key="6">
    <source>
        <dbReference type="ARBA" id="ARBA00022826"/>
    </source>
</evidence>
<feature type="domain" description="BTB" evidence="14">
    <location>
        <begin position="60"/>
        <end position="169"/>
    </location>
</feature>
<keyword evidence="6" id="KW-0631">Potassium channel</keyword>
<feature type="transmembrane region" description="Helical" evidence="13">
    <location>
        <begin position="264"/>
        <end position="283"/>
    </location>
</feature>
<dbReference type="InterPro" id="IPR003968">
    <property type="entry name" value="K_chnl_volt-dep_Kv"/>
</dbReference>
<dbReference type="GO" id="GO:0005251">
    <property type="term" value="F:delayed rectifier potassium channel activity"/>
    <property type="evidence" value="ECO:0007669"/>
    <property type="project" value="TreeGrafter"/>
</dbReference>
<dbReference type="PRINTS" id="PR01491">
    <property type="entry name" value="KVCHANNEL"/>
</dbReference>
<evidence type="ECO:0000256" key="2">
    <source>
        <dbReference type="ARBA" id="ARBA00022448"/>
    </source>
</evidence>
<keyword evidence="2" id="KW-0813">Transport</keyword>
<dbReference type="PANTHER" id="PTHR11537:SF167">
    <property type="entry name" value="POTASSIUM VOLTAGE-GATED CHANNEL SUBFAMILY G MEMBER 4"/>
    <property type="match status" value="1"/>
</dbReference>
<evidence type="ECO:0000256" key="13">
    <source>
        <dbReference type="SAM" id="Phobius"/>
    </source>
</evidence>
<comment type="subcellular location">
    <subcellularLocation>
        <location evidence="1">Cell membrane</location>
        <topology evidence="1">Multi-pass membrane protein</topology>
    </subcellularLocation>
</comment>
<keyword evidence="16" id="KW-1185">Reference proteome</keyword>
<dbReference type="InterPro" id="IPR005821">
    <property type="entry name" value="Ion_trans_dom"/>
</dbReference>
<feature type="transmembrane region" description="Helical" evidence="13">
    <location>
        <begin position="295"/>
        <end position="315"/>
    </location>
</feature>
<evidence type="ECO:0000256" key="11">
    <source>
        <dbReference type="ARBA" id="ARBA00023136"/>
    </source>
</evidence>
<evidence type="ECO:0000256" key="1">
    <source>
        <dbReference type="ARBA" id="ARBA00004651"/>
    </source>
</evidence>
<evidence type="ECO:0000256" key="7">
    <source>
        <dbReference type="ARBA" id="ARBA00022882"/>
    </source>
</evidence>
<feature type="transmembrane region" description="Helical" evidence="13">
    <location>
        <begin position="223"/>
        <end position="244"/>
    </location>
</feature>
<keyword evidence="9 13" id="KW-1133">Transmembrane helix</keyword>
<proteinExistence type="predicted"/>
<dbReference type="Gene3D" id="3.30.710.10">
    <property type="entry name" value="Potassium Channel Kv1.1, Chain A"/>
    <property type="match status" value="1"/>
</dbReference>
<dbReference type="Gene3D" id="1.10.287.70">
    <property type="match status" value="1"/>
</dbReference>
<dbReference type="Pfam" id="PF00520">
    <property type="entry name" value="Ion_trans"/>
    <property type="match status" value="1"/>
</dbReference>
<dbReference type="AlphaFoldDB" id="A0A9Q0DUL1"/>
<keyword evidence="3" id="KW-1003">Cell membrane</keyword>
<keyword evidence="7" id="KW-0851">Voltage-gated channel</keyword>
<keyword evidence="4" id="KW-0633">Potassium transport</keyword>
<dbReference type="InterPro" id="IPR011333">
    <property type="entry name" value="SKP1/BTB/POZ_sf"/>
</dbReference>
<dbReference type="GO" id="GO:0001508">
    <property type="term" value="P:action potential"/>
    <property type="evidence" value="ECO:0007669"/>
    <property type="project" value="TreeGrafter"/>
</dbReference>
<dbReference type="InterPro" id="IPR003971">
    <property type="entry name" value="K_chnl_volt-dep_Kv5/Kv9"/>
</dbReference>